<dbReference type="GO" id="GO:0007018">
    <property type="term" value="P:microtubule-based movement"/>
    <property type="evidence" value="ECO:0007669"/>
    <property type="project" value="InterPro"/>
</dbReference>
<evidence type="ECO:0000256" key="1">
    <source>
        <dbReference type="ARBA" id="ARBA00004496"/>
    </source>
</evidence>
<gene>
    <name evidence="7" type="ORF">BTMF_LOCUS930</name>
</gene>
<evidence type="ECO:0000256" key="4">
    <source>
        <dbReference type="ARBA" id="ARBA00022840"/>
    </source>
</evidence>
<sequence>MMADRNMAQLKNQVRKREMEMAREQHAKNLQLAVYRRKYEEANACNRRLQMQLTKSTTRAKTCCDGQFISALNDELAVAYSAAEAEIHCQILIEQRKVLSLQQQKLMKRQEKLLKEPPVKRRTGFDMEVEDERQAIEEQLKNLDREIQLRGSELSDIQKKCTKAYSDEHRDRLWSALRNLTEAKAGLDRLFDATVNERRSCLEKDSLIEELRRDMDEMKNFYEKKLDVMRTELNDSKAEVGVLRRTLAEAELCYAKQEHDMINIWNEMVEGHFDLPDNVIRNLNLVKEAANNFTSLQQAFEQKQRDLEKSRARVYHGRLRRKTGVTDGMVHGRSLSESIMEESGNGEDLSKTYQIRENRKPVERLGVAMDLDSIFSDEKGEDMSTADSDLSYHPTPQKITRKRQSSLANVPGRRDTFVLNEAPLKKIDMDQEPKDEPIPSCSTESDFNPNATYTVEQCPGLDHRSVITRDLFNEL</sequence>
<evidence type="ECO:0000256" key="6">
    <source>
        <dbReference type="SAM" id="MobiDB-lite"/>
    </source>
</evidence>
<reference evidence="7 8" key="2">
    <citation type="submission" date="2018-11" db="EMBL/GenBank/DDBJ databases">
        <authorList>
            <consortium name="Pathogen Informatics"/>
        </authorList>
    </citation>
    <scope>NUCLEOTIDE SEQUENCE [LARGE SCALE GENOMIC DNA]</scope>
</reference>
<dbReference type="InterPro" id="IPR027640">
    <property type="entry name" value="Kinesin-like_fam"/>
</dbReference>
<evidence type="ECO:0000313" key="8">
    <source>
        <dbReference type="Proteomes" id="UP000280834"/>
    </source>
</evidence>
<dbReference type="PANTHER" id="PTHR47969:SF15">
    <property type="entry name" value="CHROMOSOME-ASSOCIATED KINESIN KIF4A-RELATED"/>
    <property type="match status" value="1"/>
</dbReference>
<evidence type="ECO:0000256" key="3">
    <source>
        <dbReference type="ARBA" id="ARBA00022741"/>
    </source>
</evidence>
<evidence type="ECO:0000256" key="5">
    <source>
        <dbReference type="ARBA" id="ARBA00023054"/>
    </source>
</evidence>
<feature type="region of interest" description="Disordered" evidence="6">
    <location>
        <begin position="429"/>
        <end position="449"/>
    </location>
</feature>
<organism evidence="9">
    <name type="scientific">Brugia timori</name>
    <dbReference type="NCBI Taxonomy" id="42155"/>
    <lineage>
        <taxon>Eukaryota</taxon>
        <taxon>Metazoa</taxon>
        <taxon>Ecdysozoa</taxon>
        <taxon>Nematoda</taxon>
        <taxon>Chromadorea</taxon>
        <taxon>Rhabditida</taxon>
        <taxon>Spirurina</taxon>
        <taxon>Spiruromorpha</taxon>
        <taxon>Filarioidea</taxon>
        <taxon>Onchocercidae</taxon>
        <taxon>Brugia</taxon>
    </lineage>
</organism>
<dbReference type="Proteomes" id="UP000280834">
    <property type="component" value="Unassembled WGS sequence"/>
</dbReference>
<dbReference type="GO" id="GO:0005737">
    <property type="term" value="C:cytoplasm"/>
    <property type="evidence" value="ECO:0007669"/>
    <property type="project" value="UniProtKB-SubCell"/>
</dbReference>
<evidence type="ECO:0000313" key="7">
    <source>
        <dbReference type="EMBL" id="VDO08986.1"/>
    </source>
</evidence>
<dbReference type="WBParaSite" id="BTMF_0000159401-mRNA-1">
    <property type="protein sequence ID" value="BTMF_0000159401-mRNA-1"/>
    <property type="gene ID" value="BTMF_0000159401"/>
</dbReference>
<evidence type="ECO:0000256" key="2">
    <source>
        <dbReference type="ARBA" id="ARBA00022490"/>
    </source>
</evidence>
<keyword evidence="3" id="KW-0547">Nucleotide-binding</keyword>
<comment type="subcellular location">
    <subcellularLocation>
        <location evidence="1">Cytoplasm</location>
    </subcellularLocation>
</comment>
<dbReference type="GO" id="GO:0003777">
    <property type="term" value="F:microtubule motor activity"/>
    <property type="evidence" value="ECO:0007669"/>
    <property type="project" value="InterPro"/>
</dbReference>
<reference evidence="9" key="1">
    <citation type="submission" date="2017-02" db="UniProtKB">
        <authorList>
            <consortium name="WormBaseParasite"/>
        </authorList>
    </citation>
    <scope>IDENTIFICATION</scope>
</reference>
<dbReference type="GO" id="GO:0051231">
    <property type="term" value="P:spindle elongation"/>
    <property type="evidence" value="ECO:0007669"/>
    <property type="project" value="TreeGrafter"/>
</dbReference>
<evidence type="ECO:0000313" key="9">
    <source>
        <dbReference type="WBParaSite" id="BTMF_0000159401-mRNA-1"/>
    </source>
</evidence>
<dbReference type="AlphaFoldDB" id="A0A0R3Q5J9"/>
<dbReference type="EMBL" id="UZAG01000607">
    <property type="protein sequence ID" value="VDO08986.1"/>
    <property type="molecule type" value="Genomic_DNA"/>
</dbReference>
<keyword evidence="5" id="KW-0175">Coiled coil</keyword>
<keyword evidence="8" id="KW-1185">Reference proteome</keyword>
<keyword evidence="4" id="KW-0067">ATP-binding</keyword>
<dbReference type="GO" id="GO:0005875">
    <property type="term" value="C:microtubule associated complex"/>
    <property type="evidence" value="ECO:0007669"/>
    <property type="project" value="TreeGrafter"/>
</dbReference>
<feature type="region of interest" description="Disordered" evidence="6">
    <location>
        <begin position="379"/>
        <end position="413"/>
    </location>
</feature>
<dbReference type="STRING" id="42155.A0A0R3Q5J9"/>
<protein>
    <submittedName>
        <fullName evidence="7 9">Uncharacterized protein</fullName>
    </submittedName>
</protein>
<keyword evidence="2" id="KW-0963">Cytoplasm</keyword>
<accession>A0A0R3Q5J9</accession>
<name>A0A0R3Q5J9_9BILA</name>
<proteinExistence type="predicted"/>
<dbReference type="GO" id="GO:0007052">
    <property type="term" value="P:mitotic spindle organization"/>
    <property type="evidence" value="ECO:0007669"/>
    <property type="project" value="TreeGrafter"/>
</dbReference>
<feature type="compositionally biased region" description="Polar residues" evidence="6">
    <location>
        <begin position="440"/>
        <end position="449"/>
    </location>
</feature>
<dbReference type="PANTHER" id="PTHR47969">
    <property type="entry name" value="CHROMOSOME-ASSOCIATED KINESIN KIF4A-RELATED"/>
    <property type="match status" value="1"/>
</dbReference>
<dbReference type="GO" id="GO:0005524">
    <property type="term" value="F:ATP binding"/>
    <property type="evidence" value="ECO:0007669"/>
    <property type="project" value="UniProtKB-KW"/>
</dbReference>